<dbReference type="GeneTree" id="ENSGT01150000286931"/>
<evidence type="ECO:0000256" key="6">
    <source>
        <dbReference type="PROSITE-ProRule" id="PRU00175"/>
    </source>
</evidence>
<feature type="domain" description="RING-type" evidence="8">
    <location>
        <begin position="15"/>
        <end position="58"/>
    </location>
</feature>
<dbReference type="PROSITE" id="PS50089">
    <property type="entry name" value="ZF_RING_2"/>
    <property type="match status" value="1"/>
</dbReference>
<dbReference type="Ensembl" id="ENSSLUT00000015057.1">
    <property type="protein sequence ID" value="ENSSLUP00000014586.1"/>
    <property type="gene ID" value="ENSSLUG00000006821.1"/>
</dbReference>
<accession>A0A8C9XQU4</accession>
<dbReference type="InterPro" id="IPR001870">
    <property type="entry name" value="B30.2/SPRY"/>
</dbReference>
<evidence type="ECO:0000256" key="5">
    <source>
        <dbReference type="ARBA" id="ARBA00022859"/>
    </source>
</evidence>
<keyword evidence="1" id="KW-0399">Innate immunity</keyword>
<sequence>MAQKGVQLDQETFSCSICLDLLKDPVTTPCGHSYCMNCIKSHWDEEDCKNSYSCPQCRKTFTPRPVLLKNTMLAVLVEELKKTGLQAAPADHCYAGAEDVEHKGHDTVSAAAERAERQRELEGSRQNIQQRIQDREKDVKLLQQQAEAINLSADKAVEDSEKIFTELIRLLEKRSSDVKQQVRSQQKREVSRVKELQEKLEQEITELKRKDAELKKLSHTEDHNQFLHNYPSLSPLSQSTSSFHICPLSCFEDVTAAVSEVRDKLQDVLREKWTNVSLTGTEVDVLLPQPEPKTRAGFLKYSREITLDPNTVNTRLLLSEGNRKATLMNRFTEEWQVLSRESLTGRCYWEVERRGRVYVAVAYKNISRAGRSDECGFGRNDKSWALDCNNNSYTFWSNNVQTPVSGPESSRVGVYLDHSAGILSFYSVSETMTLLHRVQTTFTQPLYAGLMFDWPFGDSAELCKLK</sequence>
<evidence type="ECO:0000259" key="8">
    <source>
        <dbReference type="PROSITE" id="PS50089"/>
    </source>
</evidence>
<feature type="coiled-coil region" evidence="7">
    <location>
        <begin position="118"/>
        <end position="220"/>
    </location>
</feature>
<dbReference type="GO" id="GO:0008270">
    <property type="term" value="F:zinc ion binding"/>
    <property type="evidence" value="ECO:0007669"/>
    <property type="project" value="UniProtKB-KW"/>
</dbReference>
<dbReference type="Gene3D" id="2.60.120.920">
    <property type="match status" value="1"/>
</dbReference>
<dbReference type="AlphaFoldDB" id="A0A8C9XQU4"/>
<keyword evidence="3 6" id="KW-0863">Zinc-finger</keyword>
<evidence type="ECO:0000313" key="11">
    <source>
        <dbReference type="Proteomes" id="UP000694568"/>
    </source>
</evidence>
<evidence type="ECO:0000259" key="9">
    <source>
        <dbReference type="PROSITE" id="PS50188"/>
    </source>
</evidence>
<dbReference type="InterPro" id="IPR017907">
    <property type="entry name" value="Znf_RING_CS"/>
</dbReference>
<dbReference type="PRINTS" id="PR01407">
    <property type="entry name" value="BUTYPHLNCDUF"/>
</dbReference>
<dbReference type="SUPFAM" id="SSF49899">
    <property type="entry name" value="Concanavalin A-like lectins/glucanases"/>
    <property type="match status" value="1"/>
</dbReference>
<evidence type="ECO:0008006" key="12">
    <source>
        <dbReference type="Google" id="ProtNLM"/>
    </source>
</evidence>
<proteinExistence type="predicted"/>
<dbReference type="InterPro" id="IPR043136">
    <property type="entry name" value="B30.2/SPRY_sf"/>
</dbReference>
<dbReference type="PANTHER" id="PTHR25465:SF5">
    <property type="entry name" value="E3 UBIQUITIN_ISG15 LIGASE TRIM25-RELATED"/>
    <property type="match status" value="1"/>
</dbReference>
<dbReference type="SMART" id="SM00589">
    <property type="entry name" value="PRY"/>
    <property type="match status" value="1"/>
</dbReference>
<dbReference type="Pfam" id="PF00622">
    <property type="entry name" value="SPRY"/>
    <property type="match status" value="1"/>
</dbReference>
<dbReference type="SMART" id="SM00184">
    <property type="entry name" value="RING"/>
    <property type="match status" value="1"/>
</dbReference>
<dbReference type="InterPro" id="IPR051051">
    <property type="entry name" value="E3_ubiq-ligase_TRIM/RNF"/>
</dbReference>
<evidence type="ECO:0000256" key="1">
    <source>
        <dbReference type="ARBA" id="ARBA00022588"/>
    </source>
</evidence>
<keyword evidence="7" id="KW-0175">Coiled coil</keyword>
<dbReference type="Proteomes" id="UP000694568">
    <property type="component" value="Unplaced"/>
</dbReference>
<dbReference type="Pfam" id="PF15227">
    <property type="entry name" value="zf-C3HC4_4"/>
    <property type="match status" value="1"/>
</dbReference>
<dbReference type="GO" id="GO:0045087">
    <property type="term" value="P:innate immune response"/>
    <property type="evidence" value="ECO:0007669"/>
    <property type="project" value="UniProtKB-KW"/>
</dbReference>
<evidence type="ECO:0000256" key="2">
    <source>
        <dbReference type="ARBA" id="ARBA00022723"/>
    </source>
</evidence>
<name>A0A8C9XQU4_SANLU</name>
<dbReference type="InterPro" id="IPR013083">
    <property type="entry name" value="Znf_RING/FYVE/PHD"/>
</dbReference>
<dbReference type="InterPro" id="IPR058030">
    <property type="entry name" value="TRIM8/14/16/25/29/45/65_CC"/>
</dbReference>
<dbReference type="GO" id="GO:0005737">
    <property type="term" value="C:cytoplasm"/>
    <property type="evidence" value="ECO:0007669"/>
    <property type="project" value="UniProtKB-ARBA"/>
</dbReference>
<dbReference type="InterPro" id="IPR006574">
    <property type="entry name" value="PRY"/>
</dbReference>
<protein>
    <recommendedName>
        <fullName evidence="12">Tripartite motif-containing protein 16-like</fullName>
    </recommendedName>
</protein>
<dbReference type="PROSITE" id="PS00518">
    <property type="entry name" value="ZF_RING_1"/>
    <property type="match status" value="1"/>
</dbReference>
<evidence type="ECO:0000313" key="10">
    <source>
        <dbReference type="Ensembl" id="ENSSLUP00000014586.1"/>
    </source>
</evidence>
<dbReference type="InterPro" id="IPR013320">
    <property type="entry name" value="ConA-like_dom_sf"/>
</dbReference>
<keyword evidence="11" id="KW-1185">Reference proteome</keyword>
<keyword evidence="2" id="KW-0479">Metal-binding</keyword>
<dbReference type="PANTHER" id="PTHR25465">
    <property type="entry name" value="B-BOX DOMAIN CONTAINING"/>
    <property type="match status" value="1"/>
</dbReference>
<dbReference type="InterPro" id="IPR001841">
    <property type="entry name" value="Znf_RING"/>
</dbReference>
<dbReference type="SUPFAM" id="SSF57850">
    <property type="entry name" value="RING/U-box"/>
    <property type="match status" value="1"/>
</dbReference>
<dbReference type="Pfam" id="PF25600">
    <property type="entry name" value="TRIM_CC"/>
    <property type="match status" value="1"/>
</dbReference>
<organism evidence="10 11">
    <name type="scientific">Sander lucioperca</name>
    <name type="common">Pike-perch</name>
    <name type="synonym">Perca lucioperca</name>
    <dbReference type="NCBI Taxonomy" id="283035"/>
    <lineage>
        <taxon>Eukaryota</taxon>
        <taxon>Metazoa</taxon>
        <taxon>Chordata</taxon>
        <taxon>Craniata</taxon>
        <taxon>Vertebrata</taxon>
        <taxon>Euteleostomi</taxon>
        <taxon>Actinopterygii</taxon>
        <taxon>Neopterygii</taxon>
        <taxon>Teleostei</taxon>
        <taxon>Neoteleostei</taxon>
        <taxon>Acanthomorphata</taxon>
        <taxon>Eupercaria</taxon>
        <taxon>Perciformes</taxon>
        <taxon>Percoidei</taxon>
        <taxon>Percidae</taxon>
        <taxon>Luciopercinae</taxon>
        <taxon>Sander</taxon>
    </lineage>
</organism>
<evidence type="ECO:0000256" key="7">
    <source>
        <dbReference type="SAM" id="Coils"/>
    </source>
</evidence>
<evidence type="ECO:0000256" key="3">
    <source>
        <dbReference type="ARBA" id="ARBA00022771"/>
    </source>
</evidence>
<dbReference type="PROSITE" id="PS50188">
    <property type="entry name" value="B302_SPRY"/>
    <property type="match status" value="1"/>
</dbReference>
<dbReference type="Gene3D" id="3.30.40.10">
    <property type="entry name" value="Zinc/RING finger domain, C3HC4 (zinc finger)"/>
    <property type="match status" value="1"/>
</dbReference>
<feature type="domain" description="B30.2/SPRY" evidence="9">
    <location>
        <begin position="285"/>
        <end position="466"/>
    </location>
</feature>
<dbReference type="CDD" id="cd16040">
    <property type="entry name" value="SPRY_PRY_SNTX"/>
    <property type="match status" value="1"/>
</dbReference>
<dbReference type="InterPro" id="IPR003879">
    <property type="entry name" value="Butyrophylin_SPRY"/>
</dbReference>
<keyword evidence="4" id="KW-0862">Zinc</keyword>
<evidence type="ECO:0000256" key="4">
    <source>
        <dbReference type="ARBA" id="ARBA00022833"/>
    </source>
</evidence>
<keyword evidence="5" id="KW-0391">Immunity</keyword>
<dbReference type="InterPro" id="IPR003877">
    <property type="entry name" value="SPRY_dom"/>
</dbReference>
<reference evidence="10" key="2">
    <citation type="submission" date="2025-09" db="UniProtKB">
        <authorList>
            <consortium name="Ensembl"/>
        </authorList>
    </citation>
    <scope>IDENTIFICATION</scope>
</reference>
<dbReference type="SMART" id="SM00449">
    <property type="entry name" value="SPRY"/>
    <property type="match status" value="1"/>
</dbReference>
<reference evidence="10" key="1">
    <citation type="submission" date="2025-08" db="UniProtKB">
        <authorList>
            <consortium name="Ensembl"/>
        </authorList>
    </citation>
    <scope>IDENTIFICATION</scope>
</reference>